<reference evidence="2" key="1">
    <citation type="journal article" date="2022" name="Mol. Ecol. Resour.">
        <title>The genomes of chicory, endive, great burdock and yacon provide insights into Asteraceae palaeo-polyploidization history and plant inulin production.</title>
        <authorList>
            <person name="Fan W."/>
            <person name="Wang S."/>
            <person name="Wang H."/>
            <person name="Wang A."/>
            <person name="Jiang F."/>
            <person name="Liu H."/>
            <person name="Zhao H."/>
            <person name="Xu D."/>
            <person name="Zhang Y."/>
        </authorList>
    </citation>
    <scope>NUCLEOTIDE SEQUENCE [LARGE SCALE GENOMIC DNA]</scope>
    <source>
        <strain evidence="2">cv. Niubang</strain>
    </source>
</reference>
<gene>
    <name evidence="1" type="ORF">L6452_17742</name>
</gene>
<keyword evidence="2" id="KW-1185">Reference proteome</keyword>
<sequence length="72" mass="7745">MQEGYEEVGVGLDVGRQMGGKVYSGGVEMIGDEERMIGDKEETEGEDEDEENRKWSGLEAMGSGGDGEKTIA</sequence>
<proteinExistence type="predicted"/>
<organism evidence="1 2">
    <name type="scientific">Arctium lappa</name>
    <name type="common">Greater burdock</name>
    <name type="synonym">Lappa major</name>
    <dbReference type="NCBI Taxonomy" id="4217"/>
    <lineage>
        <taxon>Eukaryota</taxon>
        <taxon>Viridiplantae</taxon>
        <taxon>Streptophyta</taxon>
        <taxon>Embryophyta</taxon>
        <taxon>Tracheophyta</taxon>
        <taxon>Spermatophyta</taxon>
        <taxon>Magnoliopsida</taxon>
        <taxon>eudicotyledons</taxon>
        <taxon>Gunneridae</taxon>
        <taxon>Pentapetalae</taxon>
        <taxon>asterids</taxon>
        <taxon>campanulids</taxon>
        <taxon>Asterales</taxon>
        <taxon>Asteraceae</taxon>
        <taxon>Carduoideae</taxon>
        <taxon>Cardueae</taxon>
        <taxon>Arctiinae</taxon>
        <taxon>Arctium</taxon>
    </lineage>
</organism>
<protein>
    <submittedName>
        <fullName evidence="1">Uncharacterized protein</fullName>
    </submittedName>
</protein>
<evidence type="ECO:0000313" key="1">
    <source>
        <dbReference type="EMBL" id="KAI3729093.1"/>
    </source>
</evidence>
<dbReference type="Proteomes" id="UP001055879">
    <property type="component" value="Linkage Group LG05"/>
</dbReference>
<reference evidence="1 2" key="2">
    <citation type="journal article" date="2022" name="Mol. Ecol. Resour.">
        <title>The genomes of chicory, endive, great burdock and yacon provide insights into Asteraceae paleo-polyploidization history and plant inulin production.</title>
        <authorList>
            <person name="Fan W."/>
            <person name="Wang S."/>
            <person name="Wang H."/>
            <person name="Wang A."/>
            <person name="Jiang F."/>
            <person name="Liu H."/>
            <person name="Zhao H."/>
            <person name="Xu D."/>
            <person name="Zhang Y."/>
        </authorList>
    </citation>
    <scope>NUCLEOTIDE SEQUENCE [LARGE SCALE GENOMIC DNA]</scope>
    <source>
        <strain evidence="2">cv. Niubang</strain>
    </source>
</reference>
<accession>A0ACB9C4H3</accession>
<evidence type="ECO:0000313" key="2">
    <source>
        <dbReference type="Proteomes" id="UP001055879"/>
    </source>
</evidence>
<name>A0ACB9C4H3_ARCLA</name>
<comment type="caution">
    <text evidence="1">The sequence shown here is derived from an EMBL/GenBank/DDBJ whole genome shotgun (WGS) entry which is preliminary data.</text>
</comment>
<dbReference type="EMBL" id="CM042051">
    <property type="protein sequence ID" value="KAI3729093.1"/>
    <property type="molecule type" value="Genomic_DNA"/>
</dbReference>